<proteinExistence type="predicted"/>
<comment type="caution">
    <text evidence="2">The sequence shown here is derived from an EMBL/GenBank/DDBJ whole genome shotgun (WGS) entry which is preliminary data.</text>
</comment>
<gene>
    <name evidence="2" type="ORF">TSAR_008508</name>
</gene>
<feature type="region of interest" description="Disordered" evidence="1">
    <location>
        <begin position="119"/>
        <end position="139"/>
    </location>
</feature>
<keyword evidence="3" id="KW-1185">Reference proteome</keyword>
<evidence type="ECO:0000313" key="3">
    <source>
        <dbReference type="Proteomes" id="UP000215335"/>
    </source>
</evidence>
<name>A0A232EKR7_9HYME</name>
<reference evidence="2 3" key="1">
    <citation type="journal article" date="2017" name="Curr. Biol.">
        <title>The Evolution of Venom by Co-option of Single-Copy Genes.</title>
        <authorList>
            <person name="Martinson E.O."/>
            <person name="Mrinalini"/>
            <person name="Kelkar Y.D."/>
            <person name="Chang C.H."/>
            <person name="Werren J.H."/>
        </authorList>
    </citation>
    <scope>NUCLEOTIDE SEQUENCE [LARGE SCALE GENOMIC DNA]</scope>
    <source>
        <strain evidence="2 3">Alberta</strain>
        <tissue evidence="2">Whole body</tissue>
    </source>
</reference>
<organism evidence="2 3">
    <name type="scientific">Trichomalopsis sarcophagae</name>
    <dbReference type="NCBI Taxonomy" id="543379"/>
    <lineage>
        <taxon>Eukaryota</taxon>
        <taxon>Metazoa</taxon>
        <taxon>Ecdysozoa</taxon>
        <taxon>Arthropoda</taxon>
        <taxon>Hexapoda</taxon>
        <taxon>Insecta</taxon>
        <taxon>Pterygota</taxon>
        <taxon>Neoptera</taxon>
        <taxon>Endopterygota</taxon>
        <taxon>Hymenoptera</taxon>
        <taxon>Apocrita</taxon>
        <taxon>Proctotrupomorpha</taxon>
        <taxon>Chalcidoidea</taxon>
        <taxon>Pteromalidae</taxon>
        <taxon>Pteromalinae</taxon>
        <taxon>Trichomalopsis</taxon>
    </lineage>
</organism>
<dbReference type="Proteomes" id="UP000215335">
    <property type="component" value="Unassembled WGS sequence"/>
</dbReference>
<dbReference type="AlphaFoldDB" id="A0A232EKR7"/>
<sequence length="139" mass="15764">MYEESCNGLGEKYSISCDKCKHNIFFNCKIIDVVFLPSEYPTGVLESLRSFCGVMNFPAPVQNSSFTKIRKQLLNVTCDVAHKFMTDAIEEEIKLTHNSSKETVAVDDSNQEAIRRLSIENLEQEDMSENESELTNTPN</sequence>
<evidence type="ECO:0000256" key="1">
    <source>
        <dbReference type="SAM" id="MobiDB-lite"/>
    </source>
</evidence>
<protein>
    <submittedName>
        <fullName evidence="2">Uncharacterized protein</fullName>
    </submittedName>
</protein>
<evidence type="ECO:0000313" key="2">
    <source>
        <dbReference type="EMBL" id="OXU18908.1"/>
    </source>
</evidence>
<accession>A0A232EKR7</accession>
<dbReference type="EMBL" id="NNAY01003748">
    <property type="protein sequence ID" value="OXU18908.1"/>
    <property type="molecule type" value="Genomic_DNA"/>
</dbReference>
<feature type="compositionally biased region" description="Acidic residues" evidence="1">
    <location>
        <begin position="122"/>
        <end position="132"/>
    </location>
</feature>